<dbReference type="SUPFAM" id="SSF88713">
    <property type="entry name" value="Glycoside hydrolase/deacetylase"/>
    <property type="match status" value="1"/>
</dbReference>
<dbReference type="GO" id="GO:0016810">
    <property type="term" value="F:hydrolase activity, acting on carbon-nitrogen (but not peptide) bonds"/>
    <property type="evidence" value="ECO:0007669"/>
    <property type="project" value="InterPro"/>
</dbReference>
<keyword evidence="2" id="KW-0732">Signal</keyword>
<organism evidence="5 6">
    <name type="scientific">Natrinema salifodinae</name>
    <dbReference type="NCBI Taxonomy" id="1202768"/>
    <lineage>
        <taxon>Archaea</taxon>
        <taxon>Methanobacteriati</taxon>
        <taxon>Methanobacteriota</taxon>
        <taxon>Stenosarchaea group</taxon>
        <taxon>Halobacteria</taxon>
        <taxon>Halobacteriales</taxon>
        <taxon>Natrialbaceae</taxon>
        <taxon>Natrinema</taxon>
    </lineage>
</organism>
<dbReference type="Gene3D" id="3.20.20.370">
    <property type="entry name" value="Glycoside hydrolase/deacetylase"/>
    <property type="match status" value="1"/>
</dbReference>
<dbReference type="GO" id="GO:0005975">
    <property type="term" value="P:carbohydrate metabolic process"/>
    <property type="evidence" value="ECO:0007669"/>
    <property type="project" value="InterPro"/>
</dbReference>
<dbReference type="AlphaFoldDB" id="A0A1I0LYM0"/>
<sequence>MWLFVPQAVTAMKRRTYLGAAAAAVLAGCSSSEEANEATPGDESESDDGGSDGDNAEPETFDDFEELDQWTAEIGTLTADEERSATGTQSARLEAGDGDDQIRLVQELSEPRDFSGVRPSLAISTEEEADVVIQLIDEDGDRIDFRQRMHAGTPLAQCNFGISSLEGEPDLSAVAEIQLIRWTGEDDKGSVWIDDLRFADAPEPGQVMLQFDGGYESDYTHALPVLEEYDYPAVSFLTTERIREDESAQGDHLIRDQVGELADAGWTIGSYSARGLNLVDPSDDRDPEAEISDAVDWLEDEGFEDGAQYFSYPLDRYDGDVLDLVADHHEVAFAGRYPSHGEPANPHLCPRVSSPSASQARTALDLTAELGGITAISFGELDNGSRSVLEETVAHLDELESAGDLEVILPEDIHA</sequence>
<evidence type="ECO:0000256" key="3">
    <source>
        <dbReference type="SAM" id="MobiDB-lite"/>
    </source>
</evidence>
<feature type="region of interest" description="Disordered" evidence="3">
    <location>
        <begin position="30"/>
        <end position="99"/>
    </location>
</feature>
<dbReference type="STRING" id="1202768.SAMN05216285_0045"/>
<protein>
    <submittedName>
        <fullName evidence="5">Polysaccharide deacetylase</fullName>
    </submittedName>
</protein>
<dbReference type="PANTHER" id="PTHR34216:SF3">
    <property type="entry name" value="POLY-BETA-1,6-N-ACETYL-D-GLUCOSAMINE N-DEACETYLASE"/>
    <property type="match status" value="1"/>
</dbReference>
<dbReference type="EMBL" id="FOIS01000001">
    <property type="protein sequence ID" value="SEV79933.1"/>
    <property type="molecule type" value="Genomic_DNA"/>
</dbReference>
<evidence type="ECO:0000256" key="2">
    <source>
        <dbReference type="ARBA" id="ARBA00022729"/>
    </source>
</evidence>
<dbReference type="InterPro" id="IPR011330">
    <property type="entry name" value="Glyco_hydro/deAcase_b/a-brl"/>
</dbReference>
<name>A0A1I0LYM0_9EURY</name>
<dbReference type="Proteomes" id="UP000183275">
    <property type="component" value="Unassembled WGS sequence"/>
</dbReference>
<proteinExistence type="predicted"/>
<dbReference type="InterPro" id="IPR002509">
    <property type="entry name" value="NODB_dom"/>
</dbReference>
<comment type="subcellular location">
    <subcellularLocation>
        <location evidence="1">Secreted</location>
    </subcellularLocation>
</comment>
<dbReference type="eggNOG" id="arCOG09161">
    <property type="taxonomic scope" value="Archaea"/>
</dbReference>
<evidence type="ECO:0000313" key="6">
    <source>
        <dbReference type="Proteomes" id="UP000183275"/>
    </source>
</evidence>
<reference evidence="6" key="1">
    <citation type="submission" date="2016-10" db="EMBL/GenBank/DDBJ databases">
        <authorList>
            <person name="Varghese N."/>
        </authorList>
    </citation>
    <scope>NUCLEOTIDE SEQUENCE [LARGE SCALE GENOMIC DNA]</scope>
    <source>
        <strain evidence="6">CGMCC 1.12284</strain>
    </source>
</reference>
<dbReference type="InterPro" id="IPR051398">
    <property type="entry name" value="Polysacch_Deacetylase"/>
</dbReference>
<dbReference type="GO" id="GO:0005576">
    <property type="term" value="C:extracellular region"/>
    <property type="evidence" value="ECO:0007669"/>
    <property type="project" value="UniProtKB-SubCell"/>
</dbReference>
<evidence type="ECO:0000313" key="5">
    <source>
        <dbReference type="EMBL" id="SEV79933.1"/>
    </source>
</evidence>
<dbReference type="PANTHER" id="PTHR34216">
    <property type="match status" value="1"/>
</dbReference>
<dbReference type="PROSITE" id="PS51677">
    <property type="entry name" value="NODB"/>
    <property type="match status" value="1"/>
</dbReference>
<dbReference type="CDD" id="cd10970">
    <property type="entry name" value="CE4_DAC_u1_6s"/>
    <property type="match status" value="1"/>
</dbReference>
<evidence type="ECO:0000259" key="4">
    <source>
        <dbReference type="PROSITE" id="PS51677"/>
    </source>
</evidence>
<evidence type="ECO:0000256" key="1">
    <source>
        <dbReference type="ARBA" id="ARBA00004613"/>
    </source>
</evidence>
<feature type="domain" description="NodB homology" evidence="4">
    <location>
        <begin position="205"/>
        <end position="415"/>
    </location>
</feature>
<keyword evidence="6" id="KW-1185">Reference proteome</keyword>
<accession>A0A1I0LYM0</accession>
<feature type="compositionally biased region" description="Acidic residues" evidence="3">
    <location>
        <begin position="34"/>
        <end position="68"/>
    </location>
</feature>
<dbReference type="Pfam" id="PF01522">
    <property type="entry name" value="Polysacc_deac_1"/>
    <property type="match status" value="1"/>
</dbReference>
<gene>
    <name evidence="5" type="ORF">SAMN05216285_0045</name>
</gene>